<dbReference type="PROSITE" id="PS51444">
    <property type="entry name" value="FH2"/>
    <property type="match status" value="1"/>
</dbReference>
<dbReference type="GO" id="GO:0005856">
    <property type="term" value="C:cytoskeleton"/>
    <property type="evidence" value="ECO:0007669"/>
    <property type="project" value="TreeGrafter"/>
</dbReference>
<dbReference type="Proteomes" id="UP000319801">
    <property type="component" value="Unassembled WGS sequence"/>
</dbReference>
<dbReference type="SMART" id="SM00498">
    <property type="entry name" value="FH2"/>
    <property type="match status" value="1"/>
</dbReference>
<dbReference type="PANTHER" id="PTHR45920">
    <property type="entry name" value="FORMIN HOMOLOGY 2 DOMAIN CONTAINING, ISOFORM I"/>
    <property type="match status" value="1"/>
</dbReference>
<feature type="compositionally biased region" description="Basic and acidic residues" evidence="1">
    <location>
        <begin position="475"/>
        <end position="487"/>
    </location>
</feature>
<dbReference type="Pfam" id="PF02181">
    <property type="entry name" value="FH2"/>
    <property type="match status" value="1"/>
</dbReference>
<dbReference type="Gene3D" id="1.20.58.2220">
    <property type="entry name" value="Formin, FH2 domain"/>
    <property type="match status" value="1"/>
</dbReference>
<dbReference type="PANTHER" id="PTHR45920:SF4">
    <property type="entry name" value="FORMIN HOMOLOGY 2 DOMAIN CONTAINING, ISOFORM I"/>
    <property type="match status" value="1"/>
</dbReference>
<dbReference type="EMBL" id="VCAZ01000150">
    <property type="protein sequence ID" value="TSY83969.1"/>
    <property type="molecule type" value="Genomic_DNA"/>
</dbReference>
<keyword evidence="4" id="KW-1185">Reference proteome</keyword>
<reference evidence="3 4" key="1">
    <citation type="journal article" date="2019" name="Genome Biol. Evol.">
        <title>Whole-Genome Sequencing of the Giant Devil Catfish, Bagarius yarrelli.</title>
        <authorList>
            <person name="Jiang W."/>
            <person name="Lv Y."/>
            <person name="Cheng L."/>
            <person name="Yang K."/>
            <person name="Chao B."/>
            <person name="Wang X."/>
            <person name="Li Y."/>
            <person name="Pan X."/>
            <person name="You X."/>
            <person name="Zhang Y."/>
            <person name="Yang J."/>
            <person name="Li J."/>
            <person name="Zhang X."/>
            <person name="Liu S."/>
            <person name="Sun C."/>
            <person name="Yang J."/>
            <person name="Shi Q."/>
        </authorList>
    </citation>
    <scope>NUCLEOTIDE SEQUENCE [LARGE SCALE GENOMIC DNA]</scope>
    <source>
        <strain evidence="3">JWS20170419001</strain>
        <tissue evidence="3">Muscle</tissue>
    </source>
</reference>
<gene>
    <name evidence="3" type="ORF">Baya_13906</name>
</gene>
<protein>
    <submittedName>
        <fullName evidence="3">FH1/FH2 domain-containing protein 1</fullName>
    </submittedName>
</protein>
<dbReference type="GO" id="GO:0005737">
    <property type="term" value="C:cytoplasm"/>
    <property type="evidence" value="ECO:0007669"/>
    <property type="project" value="TreeGrafter"/>
</dbReference>
<feature type="region of interest" description="Disordered" evidence="1">
    <location>
        <begin position="529"/>
        <end position="550"/>
    </location>
</feature>
<name>A0A556V894_BAGYA</name>
<accession>A0A556V894</accession>
<dbReference type="GO" id="GO:0051015">
    <property type="term" value="F:actin filament binding"/>
    <property type="evidence" value="ECO:0007669"/>
    <property type="project" value="TreeGrafter"/>
</dbReference>
<sequence>MKQFEYSWPIFVNHTPRLQLNTLDFSDLWDEEDLDQDITDDDSFQNNIPPSQNQGHHFIPPAPQLAPSLVPPYPPPPCPQVNPVALGSSRRTLRLHWKELLSLQPLPRVSRFGSQSIWASLEPVHLDTNRLEYLFKNKSGSNKALSTLKGGTQNQQRVSVLGMKRSNIITIALSCLPPPHLLPPAIYSMDSSVLDRDDVQRLQSLVPSEEELKAVKEAKAKAPCCSLALAEQCLLTLSTVTHLSTRLQLWTFALDYDTLEKEIAEPLFHLKLAMEQLATNKTFHCILATVLAVGNCLNGCKARGFELSYLGKLSQVRDTHSRQPLLHHVCVLLLQIYPQSTDLYSDINAVTRASKCDYSQVQSSLSELESRCKASRELLHMLNNEGTKKQAGRGDVVSETCFYHRLPQFLKECNERMKVLRAVHRRVVNRFHAFLLYLGYSRSMVRETSADAFCKSVSDFALEYRSAYHAILQQREQEEREKEEDIIGQKPSSTVKPNPIKSPALDCMEESMLEEVLNTPTSPSFCDLSLPRQRSRTPNPTAGIPAAPSAPLLPTAMNKAIQSHEPEDIESKNFRFVLKKLLKSLQSGSAFHPFRSLRNLHALTVHAMEEFVPS</sequence>
<evidence type="ECO:0000259" key="2">
    <source>
        <dbReference type="PROSITE" id="PS51444"/>
    </source>
</evidence>
<dbReference type="InterPro" id="IPR015425">
    <property type="entry name" value="FH2_Formin"/>
</dbReference>
<proteinExistence type="predicted"/>
<organism evidence="3 4">
    <name type="scientific">Bagarius yarrelli</name>
    <name type="common">Goonch</name>
    <name type="synonym">Bagrus yarrelli</name>
    <dbReference type="NCBI Taxonomy" id="175774"/>
    <lineage>
        <taxon>Eukaryota</taxon>
        <taxon>Metazoa</taxon>
        <taxon>Chordata</taxon>
        <taxon>Craniata</taxon>
        <taxon>Vertebrata</taxon>
        <taxon>Euteleostomi</taxon>
        <taxon>Actinopterygii</taxon>
        <taxon>Neopterygii</taxon>
        <taxon>Teleostei</taxon>
        <taxon>Ostariophysi</taxon>
        <taxon>Siluriformes</taxon>
        <taxon>Sisoridae</taxon>
        <taxon>Sisorinae</taxon>
        <taxon>Bagarius</taxon>
    </lineage>
</organism>
<evidence type="ECO:0000313" key="4">
    <source>
        <dbReference type="Proteomes" id="UP000319801"/>
    </source>
</evidence>
<dbReference type="SUPFAM" id="SSF101447">
    <property type="entry name" value="Formin homology 2 domain (FH2 domain)"/>
    <property type="match status" value="1"/>
</dbReference>
<comment type="caution">
    <text evidence="3">The sequence shown here is derived from an EMBL/GenBank/DDBJ whole genome shotgun (WGS) entry which is preliminary data.</text>
</comment>
<feature type="domain" description="FH2" evidence="2">
    <location>
        <begin position="82"/>
        <end position="490"/>
    </location>
</feature>
<feature type="region of interest" description="Disordered" evidence="1">
    <location>
        <begin position="475"/>
        <end position="500"/>
    </location>
</feature>
<evidence type="ECO:0000313" key="3">
    <source>
        <dbReference type="EMBL" id="TSY83969.1"/>
    </source>
</evidence>
<evidence type="ECO:0000256" key="1">
    <source>
        <dbReference type="SAM" id="MobiDB-lite"/>
    </source>
</evidence>
<dbReference type="GO" id="GO:0030866">
    <property type="term" value="P:cortical actin cytoskeleton organization"/>
    <property type="evidence" value="ECO:0007669"/>
    <property type="project" value="TreeGrafter"/>
</dbReference>
<dbReference type="AlphaFoldDB" id="A0A556V894"/>
<dbReference type="InterPro" id="IPR042201">
    <property type="entry name" value="FH2_Formin_sf"/>
</dbReference>
<dbReference type="OrthoDB" id="9806920at2759"/>